<dbReference type="EMBL" id="JAENRR010000017">
    <property type="protein sequence ID" value="MBK3517522.1"/>
    <property type="molecule type" value="Genomic_DNA"/>
</dbReference>
<evidence type="ECO:0000256" key="2">
    <source>
        <dbReference type="ARBA" id="ARBA00022801"/>
    </source>
</evidence>
<dbReference type="SUPFAM" id="SSF53649">
    <property type="entry name" value="Alkaline phosphatase-like"/>
    <property type="match status" value="1"/>
</dbReference>
<sequence>MKDNIYKLLVFLLILCTASNIKANNACKNKKKPNIIFLLADDLIYNSLGYLGDNDFKTPNLDKLAKQGITFTKSYNTTAICMASRAQYMTGLYEFSTGCNFTHGNLNYETWEQSYPHLLKRNGYTTGFAGKFGFHVDEANGKKGSSATVKPSFDWWCGWMGQGSYEMLKNKEAVEYQKTHEGEEEHTTYALGKMGAEFVSTHAKTDKPFCLSISFKAPHTPYAIDPRYEQLYAETEFNKPGNFGEGDQLSKNAQSGRPFSKGKTWMKDFQGTMSKYHTMVHGMDVAIGMIVSELEKQDIADNTIIIFTSDNGHFNGSKSLGGKLYAYEEGSRAPLIVYNPMLPKNKRIQTIDALSGNIDLAPTILDLAKVDIPEHYQGKSLVPVIEGKKKDIHESLMLINVWGIRSSQSLGIVTKDWKYIYWMYGAEGFKTTEELFDLNNDALEQNNLINNKSAQATLLEIQNIYDAWLNTWSNKMVNGNGYPKYVKLGDRNISFESHPWDMVKSMYPDQDKVKNKAAKKNKKQKKPKNNN</sequence>
<proteinExistence type="inferred from homology"/>
<gene>
    <name evidence="6" type="ORF">JIV24_09255</name>
</gene>
<feature type="region of interest" description="Disordered" evidence="3">
    <location>
        <begin position="509"/>
        <end position="531"/>
    </location>
</feature>
<dbReference type="Pfam" id="PF00884">
    <property type="entry name" value="Sulfatase"/>
    <property type="match status" value="1"/>
</dbReference>
<feature type="signal peptide" evidence="4">
    <location>
        <begin position="1"/>
        <end position="23"/>
    </location>
</feature>
<feature type="region of interest" description="Disordered" evidence="3">
    <location>
        <begin position="242"/>
        <end position="261"/>
    </location>
</feature>
<dbReference type="RefSeq" id="WP_200464752.1">
    <property type="nucleotide sequence ID" value="NZ_JAENRR010000017.1"/>
</dbReference>
<comment type="similarity">
    <text evidence="1">Belongs to the sulfatase family.</text>
</comment>
<dbReference type="PANTHER" id="PTHR42693">
    <property type="entry name" value="ARYLSULFATASE FAMILY MEMBER"/>
    <property type="match status" value="1"/>
</dbReference>
<feature type="compositionally biased region" description="Basic residues" evidence="3">
    <location>
        <begin position="515"/>
        <end position="531"/>
    </location>
</feature>
<evidence type="ECO:0000256" key="1">
    <source>
        <dbReference type="ARBA" id="ARBA00008779"/>
    </source>
</evidence>
<evidence type="ECO:0000259" key="5">
    <source>
        <dbReference type="Pfam" id="PF00884"/>
    </source>
</evidence>
<evidence type="ECO:0000313" key="7">
    <source>
        <dbReference type="Proteomes" id="UP000605676"/>
    </source>
</evidence>
<evidence type="ECO:0000313" key="6">
    <source>
        <dbReference type="EMBL" id="MBK3517522.1"/>
    </source>
</evidence>
<comment type="caution">
    <text evidence="6">The sequence shown here is derived from an EMBL/GenBank/DDBJ whole genome shotgun (WGS) entry which is preliminary data.</text>
</comment>
<dbReference type="Gene3D" id="3.40.720.10">
    <property type="entry name" value="Alkaline Phosphatase, subunit A"/>
    <property type="match status" value="1"/>
</dbReference>
<organism evidence="6 7">
    <name type="scientific">Carboxylicivirga marina</name>
    <dbReference type="NCBI Taxonomy" id="2800988"/>
    <lineage>
        <taxon>Bacteria</taxon>
        <taxon>Pseudomonadati</taxon>
        <taxon>Bacteroidota</taxon>
        <taxon>Bacteroidia</taxon>
        <taxon>Marinilabiliales</taxon>
        <taxon>Marinilabiliaceae</taxon>
        <taxon>Carboxylicivirga</taxon>
    </lineage>
</organism>
<feature type="chain" id="PRO_5045641289" evidence="4">
    <location>
        <begin position="24"/>
        <end position="531"/>
    </location>
</feature>
<dbReference type="InterPro" id="IPR000917">
    <property type="entry name" value="Sulfatase_N"/>
</dbReference>
<keyword evidence="4" id="KW-0732">Signal</keyword>
<evidence type="ECO:0000256" key="4">
    <source>
        <dbReference type="SAM" id="SignalP"/>
    </source>
</evidence>
<accession>A0ABS1HIZ4</accession>
<reference evidence="6 7" key="1">
    <citation type="submission" date="2021-01" db="EMBL/GenBank/DDBJ databases">
        <title>Carboxyliciviraga sp.nov., isolated from coastal sediments.</title>
        <authorList>
            <person name="Lu D."/>
            <person name="Zhang T."/>
        </authorList>
    </citation>
    <scope>NUCLEOTIDE SEQUENCE [LARGE SCALE GENOMIC DNA]</scope>
    <source>
        <strain evidence="6 7">N1Y132</strain>
    </source>
</reference>
<dbReference type="InterPro" id="IPR050738">
    <property type="entry name" value="Sulfatase"/>
</dbReference>
<protein>
    <submittedName>
        <fullName evidence="6">Sulfatase-like hydrolase/transferase</fullName>
    </submittedName>
</protein>
<dbReference type="Proteomes" id="UP000605676">
    <property type="component" value="Unassembled WGS sequence"/>
</dbReference>
<name>A0ABS1HIZ4_9BACT</name>
<keyword evidence="7" id="KW-1185">Reference proteome</keyword>
<evidence type="ECO:0000256" key="3">
    <source>
        <dbReference type="SAM" id="MobiDB-lite"/>
    </source>
</evidence>
<dbReference type="PANTHER" id="PTHR42693:SF53">
    <property type="entry name" value="ENDO-4-O-SULFATASE"/>
    <property type="match status" value="1"/>
</dbReference>
<feature type="domain" description="Sulfatase N-terminal" evidence="5">
    <location>
        <begin position="33"/>
        <end position="369"/>
    </location>
</feature>
<dbReference type="InterPro" id="IPR017850">
    <property type="entry name" value="Alkaline_phosphatase_core_sf"/>
</dbReference>
<keyword evidence="2" id="KW-0378">Hydrolase</keyword>